<accession>A0ABQ6R7V2</accession>
<evidence type="ECO:0000256" key="2">
    <source>
        <dbReference type="ARBA" id="ARBA00023002"/>
    </source>
</evidence>
<dbReference type="RefSeq" id="WP_149459434.1">
    <property type="nucleotide sequence ID" value="NZ_SCWC02000005.1"/>
</dbReference>
<gene>
    <name evidence="3" type="ORF">ERX35_008205</name>
</gene>
<evidence type="ECO:0000313" key="3">
    <source>
        <dbReference type="EMBL" id="KAA1039175.1"/>
    </source>
</evidence>
<comment type="caution">
    <text evidence="3">The sequence shown here is derived from an EMBL/GenBank/DDBJ whole genome shotgun (WGS) entry which is preliminary data.</text>
</comment>
<proteinExistence type="inferred from homology"/>
<evidence type="ECO:0000313" key="4">
    <source>
        <dbReference type="Proteomes" id="UP000295735"/>
    </source>
</evidence>
<dbReference type="PRINTS" id="PR00081">
    <property type="entry name" value="GDHRDH"/>
</dbReference>
<organism evidence="3 4">
    <name type="scientific">Macrococcus equipercicus</name>
    <dbReference type="NCBI Taxonomy" id="69967"/>
    <lineage>
        <taxon>Bacteria</taxon>
        <taxon>Bacillati</taxon>
        <taxon>Bacillota</taxon>
        <taxon>Bacilli</taxon>
        <taxon>Bacillales</taxon>
        <taxon>Staphylococcaceae</taxon>
        <taxon>Macrococcus</taxon>
    </lineage>
</organism>
<dbReference type="EMBL" id="SCWC02000005">
    <property type="protein sequence ID" value="KAA1039175.1"/>
    <property type="molecule type" value="Genomic_DNA"/>
</dbReference>
<dbReference type="Proteomes" id="UP000295735">
    <property type="component" value="Unassembled WGS sequence"/>
</dbReference>
<dbReference type="InterPro" id="IPR036291">
    <property type="entry name" value="NAD(P)-bd_dom_sf"/>
</dbReference>
<reference evidence="3 4" key="1">
    <citation type="submission" date="2019-09" db="EMBL/GenBank/DDBJ databases">
        <authorList>
            <person name="Mazhar S."/>
            <person name="Altermann E."/>
            <person name="Hill C."/>
            <person name="Mcauliffe O."/>
        </authorList>
    </citation>
    <scope>NUCLEOTIDE SEQUENCE [LARGE SCALE GENOMIC DNA]</scope>
    <source>
        <strain evidence="3 4">ATCC 51831</strain>
    </source>
</reference>
<sequence length="234" mass="25184">MFKERVVVITGAANGIGRAAAEAFKKEGAHVAVIDMAPNDYFTGDIADEQTLIQFKNQVIQDFGHIDILVNNALPLMKGLDDCSYEEFNYALKVGVTAPFFLTQLFQPHFRQGGAVINIASTRATMSQPQTESYAAAKGGISSLTHALAISLSGKVRVNAIAPGWIATTGQTFSGANNSQHPAGRVGKPEDIVDMILFLASDKAGFITGEQITIDGGMTKQMIYHNDQGWTYQP</sequence>
<evidence type="ECO:0000256" key="1">
    <source>
        <dbReference type="ARBA" id="ARBA00006484"/>
    </source>
</evidence>
<dbReference type="InterPro" id="IPR020904">
    <property type="entry name" value="Sc_DH/Rdtase_CS"/>
</dbReference>
<dbReference type="PANTHER" id="PTHR43639">
    <property type="entry name" value="OXIDOREDUCTASE, SHORT-CHAIN DEHYDROGENASE/REDUCTASE FAMILY (AFU_ORTHOLOGUE AFUA_5G02870)"/>
    <property type="match status" value="1"/>
</dbReference>
<dbReference type="Pfam" id="PF13561">
    <property type="entry name" value="adh_short_C2"/>
    <property type="match status" value="1"/>
</dbReference>
<keyword evidence="4" id="KW-1185">Reference proteome</keyword>
<dbReference type="SUPFAM" id="SSF51735">
    <property type="entry name" value="NAD(P)-binding Rossmann-fold domains"/>
    <property type="match status" value="1"/>
</dbReference>
<comment type="similarity">
    <text evidence="1">Belongs to the short-chain dehydrogenases/reductases (SDR) family.</text>
</comment>
<protein>
    <submittedName>
        <fullName evidence="3">SDR family oxidoreductase</fullName>
    </submittedName>
</protein>
<dbReference type="InterPro" id="IPR002347">
    <property type="entry name" value="SDR_fam"/>
</dbReference>
<dbReference type="PRINTS" id="PR00080">
    <property type="entry name" value="SDRFAMILY"/>
</dbReference>
<dbReference type="PANTHER" id="PTHR43639:SF1">
    <property type="entry name" value="SHORT-CHAIN DEHYDROGENASE_REDUCTASE FAMILY PROTEIN"/>
    <property type="match status" value="1"/>
</dbReference>
<dbReference type="Gene3D" id="3.40.50.720">
    <property type="entry name" value="NAD(P)-binding Rossmann-like Domain"/>
    <property type="match status" value="1"/>
</dbReference>
<dbReference type="PROSITE" id="PS00061">
    <property type="entry name" value="ADH_SHORT"/>
    <property type="match status" value="1"/>
</dbReference>
<name>A0ABQ6R7V2_9STAP</name>
<keyword evidence="2" id="KW-0560">Oxidoreductase</keyword>